<evidence type="ECO:0000313" key="2">
    <source>
        <dbReference type="Proteomes" id="UP001460270"/>
    </source>
</evidence>
<dbReference type="PANTHER" id="PTHR47510:SF3">
    <property type="entry name" value="ENDO_EXONUCLEASE_PHOSPHATASE DOMAIN-CONTAINING PROTEIN"/>
    <property type="match status" value="1"/>
</dbReference>
<dbReference type="Proteomes" id="UP001460270">
    <property type="component" value="Unassembled WGS sequence"/>
</dbReference>
<dbReference type="AlphaFoldDB" id="A0AAW0PNT8"/>
<evidence type="ECO:0008006" key="3">
    <source>
        <dbReference type="Google" id="ProtNLM"/>
    </source>
</evidence>
<proteinExistence type="predicted"/>
<keyword evidence="2" id="KW-1185">Reference proteome</keyword>
<evidence type="ECO:0000313" key="1">
    <source>
        <dbReference type="EMBL" id="KAK7925753.1"/>
    </source>
</evidence>
<gene>
    <name evidence="1" type="ORF">WMY93_008063</name>
</gene>
<dbReference type="PANTHER" id="PTHR47510">
    <property type="entry name" value="REVERSE TRANSCRIPTASE DOMAIN-CONTAINING PROTEIN"/>
    <property type="match status" value="1"/>
</dbReference>
<accession>A0AAW0PNT8</accession>
<organism evidence="1 2">
    <name type="scientific">Mugilogobius chulae</name>
    <name type="common">yellowstripe goby</name>
    <dbReference type="NCBI Taxonomy" id="88201"/>
    <lineage>
        <taxon>Eukaryota</taxon>
        <taxon>Metazoa</taxon>
        <taxon>Chordata</taxon>
        <taxon>Craniata</taxon>
        <taxon>Vertebrata</taxon>
        <taxon>Euteleostomi</taxon>
        <taxon>Actinopterygii</taxon>
        <taxon>Neopterygii</taxon>
        <taxon>Teleostei</taxon>
        <taxon>Neoteleostei</taxon>
        <taxon>Acanthomorphata</taxon>
        <taxon>Gobiaria</taxon>
        <taxon>Gobiiformes</taxon>
        <taxon>Gobioidei</taxon>
        <taxon>Gobiidae</taxon>
        <taxon>Gobionellinae</taxon>
        <taxon>Mugilogobius</taxon>
    </lineage>
</organism>
<comment type="caution">
    <text evidence="1">The sequence shown here is derived from an EMBL/GenBank/DDBJ whole genome shotgun (WGS) entry which is preliminary data.</text>
</comment>
<reference evidence="2" key="1">
    <citation type="submission" date="2024-04" db="EMBL/GenBank/DDBJ databases">
        <title>Salinicola lusitanus LLJ914,a marine bacterium isolated from the Okinawa Trough.</title>
        <authorList>
            <person name="Li J."/>
        </authorList>
    </citation>
    <scope>NUCLEOTIDE SEQUENCE [LARGE SCALE GENOMIC DNA]</scope>
</reference>
<dbReference type="EMBL" id="JBBPFD010000005">
    <property type="protein sequence ID" value="KAK7925753.1"/>
    <property type="molecule type" value="Genomic_DNA"/>
</dbReference>
<sequence>MAAPPIDTDIRTLHKKKNQAYTDGNESLYRAAKYELRAAIRKAKSKYANTLEKQIASNDTKSVWKKLKIMTDYKKSTAPPAVTDQDLPDKLNNFYGRFEQSSTPYAPPSPLPAPPFHIHEEKVRASFSKNKKGKAAGPDGVSPTVLKHCASQLAPIYTIIFNHSLRQCIVPKCFKDSVITPVPKKQ</sequence>
<name>A0AAW0PNT8_9GOBI</name>
<protein>
    <recommendedName>
        <fullName evidence="3">Reverse transcriptase</fullName>
    </recommendedName>
</protein>